<gene>
    <name evidence="4" type="ORF">BTW10_05460</name>
</gene>
<keyword evidence="5" id="KW-1185">Reference proteome</keyword>
<dbReference type="RefSeq" id="WP_075368536.1">
    <property type="nucleotide sequence ID" value="NZ_MSDQ01000007.1"/>
</dbReference>
<dbReference type="Proteomes" id="UP000186806">
    <property type="component" value="Unassembled WGS sequence"/>
</dbReference>
<evidence type="ECO:0000313" key="4">
    <source>
        <dbReference type="EMBL" id="OLO12344.1"/>
    </source>
</evidence>
<sequence length="163" mass="19050">MHVQTMARYNRWMNQKIYECCSGLSDEKRKRDMGAFFKSIHGTLNHLLLTDRVWMGRFTGKPFHITSLDHELYSDFDVLRSEREAEDNRIIEWVASLSPQDLDEDLIYTGIVNPVPRRYPLWFALSHFFNHQTHHRGQTTTLLTQLGIDIGITDLIGLPSDET</sequence>
<dbReference type="EMBL" id="MSDQ01000007">
    <property type="protein sequence ID" value="OLO12344.1"/>
    <property type="molecule type" value="Genomic_DNA"/>
</dbReference>
<comment type="similarity">
    <text evidence="1">Belongs to the DinB family.</text>
</comment>
<evidence type="ECO:0000313" key="5">
    <source>
        <dbReference type="Proteomes" id="UP000186806"/>
    </source>
</evidence>
<evidence type="ECO:0000256" key="2">
    <source>
        <dbReference type="ARBA" id="ARBA00022723"/>
    </source>
</evidence>
<organism evidence="4 5">
    <name type="scientific">Chromohalobacter japonicus</name>
    <dbReference type="NCBI Taxonomy" id="223900"/>
    <lineage>
        <taxon>Bacteria</taxon>
        <taxon>Pseudomonadati</taxon>
        <taxon>Pseudomonadota</taxon>
        <taxon>Gammaproteobacteria</taxon>
        <taxon>Oceanospirillales</taxon>
        <taxon>Halomonadaceae</taxon>
        <taxon>Chromohalobacter</taxon>
    </lineage>
</organism>
<dbReference type="SUPFAM" id="SSF109854">
    <property type="entry name" value="DinB/YfiT-like putative metalloenzymes"/>
    <property type="match status" value="1"/>
</dbReference>
<dbReference type="InterPro" id="IPR007837">
    <property type="entry name" value="DinB"/>
</dbReference>
<name>A0A1Q8TF99_9GAMM</name>
<dbReference type="PANTHER" id="PTHR37302:SF1">
    <property type="entry name" value="PROTEIN DINB"/>
    <property type="match status" value="1"/>
</dbReference>
<keyword evidence="2 3" id="KW-0479">Metal-binding</keyword>
<feature type="binding site" evidence="3">
    <location>
        <position position="131"/>
    </location>
    <ligand>
        <name>a divalent metal cation</name>
        <dbReference type="ChEBI" id="CHEBI:60240"/>
    </ligand>
</feature>
<dbReference type="PANTHER" id="PTHR37302">
    <property type="entry name" value="SLR1116 PROTEIN"/>
    <property type="match status" value="1"/>
</dbReference>
<dbReference type="Pfam" id="PF05163">
    <property type="entry name" value="DinB"/>
    <property type="match status" value="1"/>
</dbReference>
<accession>A0A1Q8TF99</accession>
<dbReference type="GO" id="GO:0046872">
    <property type="term" value="F:metal ion binding"/>
    <property type="evidence" value="ECO:0007669"/>
    <property type="project" value="UniProtKB-KW"/>
</dbReference>
<feature type="binding site" evidence="3">
    <location>
        <position position="46"/>
    </location>
    <ligand>
        <name>a divalent metal cation</name>
        <dbReference type="ChEBI" id="CHEBI:60240"/>
    </ligand>
</feature>
<protein>
    <submittedName>
        <fullName evidence="4">Damage-inducible protein DinB</fullName>
    </submittedName>
</protein>
<proteinExistence type="inferred from homology"/>
<dbReference type="InterPro" id="IPR034660">
    <property type="entry name" value="DinB/YfiT-like"/>
</dbReference>
<evidence type="ECO:0000256" key="1">
    <source>
        <dbReference type="ARBA" id="ARBA00008635"/>
    </source>
</evidence>
<comment type="caution">
    <text evidence="4">The sequence shown here is derived from an EMBL/GenBank/DDBJ whole genome shotgun (WGS) entry which is preliminary data.</text>
</comment>
<reference evidence="4 5" key="1">
    <citation type="submission" date="2016-12" db="EMBL/GenBank/DDBJ databases">
        <title>Draft genome sequences of strains Salinicola socius SMB35, Salinicola sp. MH3R3-1 and Chromohalobacter sp. SMB17 from the Verkhnekamsk potash mining region of Russia.</title>
        <authorList>
            <person name="Mavrodi D.V."/>
            <person name="Olsson B.E."/>
            <person name="Korsakova E.S."/>
            <person name="Pyankova A."/>
            <person name="Mavrodi O.V."/>
            <person name="Plotnikova E.G."/>
        </authorList>
    </citation>
    <scope>NUCLEOTIDE SEQUENCE [LARGE SCALE GENOMIC DNA]</scope>
    <source>
        <strain evidence="4 5">SMB17</strain>
    </source>
</reference>
<dbReference type="Gene3D" id="1.20.120.450">
    <property type="entry name" value="dinb family like domain"/>
    <property type="match status" value="1"/>
</dbReference>
<dbReference type="AlphaFoldDB" id="A0A1Q8TF99"/>
<evidence type="ECO:0000256" key="3">
    <source>
        <dbReference type="PIRSR" id="PIRSR607837-1"/>
    </source>
</evidence>
<feature type="binding site" evidence="3">
    <location>
        <position position="135"/>
    </location>
    <ligand>
        <name>a divalent metal cation</name>
        <dbReference type="ChEBI" id="CHEBI:60240"/>
    </ligand>
</feature>